<dbReference type="GeneID" id="43368654"/>
<evidence type="ECO:0000313" key="3">
    <source>
        <dbReference type="Proteomes" id="UP000428325"/>
    </source>
</evidence>
<organism evidence="2 3">
    <name type="scientific">Haloplanus rallus</name>
    <dbReference type="NCBI Taxonomy" id="1816183"/>
    <lineage>
        <taxon>Archaea</taxon>
        <taxon>Methanobacteriati</taxon>
        <taxon>Methanobacteriota</taxon>
        <taxon>Stenosarchaea group</taxon>
        <taxon>Halobacteria</taxon>
        <taxon>Halobacteriales</taxon>
        <taxon>Haloferacaceae</taxon>
        <taxon>Haloplanus</taxon>
    </lineage>
</organism>
<dbReference type="Gene3D" id="3.30.1870.10">
    <property type="entry name" value="EreA-like, domain 2"/>
    <property type="match status" value="1"/>
</dbReference>
<dbReference type="Gene3D" id="3.40.1660.10">
    <property type="entry name" value="EreA-like (biosynthetic domain)"/>
    <property type="match status" value="1"/>
</dbReference>
<dbReference type="PROSITE" id="PS51257">
    <property type="entry name" value="PROKAR_LIPOPROTEIN"/>
    <property type="match status" value="1"/>
</dbReference>
<dbReference type="EMBL" id="CP034345">
    <property type="protein sequence ID" value="QGX93990.1"/>
    <property type="molecule type" value="Genomic_DNA"/>
</dbReference>
<dbReference type="AlphaFoldDB" id="A0A6B9FCP3"/>
<dbReference type="Pfam" id="PF05139">
    <property type="entry name" value="Erythro_esteras"/>
    <property type="match status" value="1"/>
</dbReference>
<dbReference type="CDD" id="cd14728">
    <property type="entry name" value="Ere-like"/>
    <property type="match status" value="1"/>
</dbReference>
<feature type="compositionally biased region" description="Low complexity" evidence="1">
    <location>
        <begin position="34"/>
        <end position="53"/>
    </location>
</feature>
<evidence type="ECO:0000256" key="1">
    <source>
        <dbReference type="SAM" id="MobiDB-lite"/>
    </source>
</evidence>
<dbReference type="Proteomes" id="UP000428325">
    <property type="component" value="Chromosome"/>
</dbReference>
<dbReference type="GO" id="GO:0046677">
    <property type="term" value="P:response to antibiotic"/>
    <property type="evidence" value="ECO:0007669"/>
    <property type="project" value="InterPro"/>
</dbReference>
<gene>
    <name evidence="2" type="ORF">EI982_03940</name>
</gene>
<evidence type="ECO:0000313" key="2">
    <source>
        <dbReference type="EMBL" id="QGX93990.1"/>
    </source>
</evidence>
<sequence>MGPRTQLSRRRALASISALAGAVAGCTGGDSEDATTPSRTRTADPTATAPRSTEATENPDERAALIDAIDSEAVAIDPDASADGLGPVATRLAQSPIVGIGENSHGVSEFKGFAHRLVRRLVADHGYRLVAIEGTIGDFGPVDRYVAGADVDLDAAMGSIEFYFWRTDAIRRLFEWLREFNAGRPATDRAVVRGYDAQFFDVNATAVRSYLERVDPAYLDGIDERLMPLTRPLYERHDADLLTEARLDLLDSLGDRLRARRDAYVAETSTAEWRLARRHVRTLERGLRFQAALRAERYTQGKRVRDAAMAENVSWLRDWTGADRAVVLGSTNHTMRNDGSGEAARMGQHLADEYGDDYYSLGCLFGTGRFRAPTGPERTAFGTHDLEGPVPGTLAATLVEAAESSLFLDFETARRRAPIDGWLDDTSQVGVSVPRAADRGAVPLPAAPDAVYDGVAFVRDVTPASFASEG</sequence>
<reference evidence="2 3" key="1">
    <citation type="submission" date="2018-12" db="EMBL/GenBank/DDBJ databases">
        <title>Complete genome sequence of Haloplanus rallus MBLA0036.</title>
        <authorList>
            <person name="Nam Y.-d."/>
            <person name="Kang J."/>
            <person name="Chung W.-H."/>
            <person name="Park Y.S."/>
        </authorList>
    </citation>
    <scope>NUCLEOTIDE SEQUENCE [LARGE SCALE GENOMIC DNA]</scope>
    <source>
        <strain evidence="2 3">MBLA0036</strain>
    </source>
</reference>
<name>A0A6B9FCP3_9EURY</name>
<dbReference type="PANTHER" id="PTHR31299:SF0">
    <property type="entry name" value="ESTERASE, PUTATIVE (AFU_ORTHOLOGUE AFUA_1G05850)-RELATED"/>
    <property type="match status" value="1"/>
</dbReference>
<accession>A0A6B9FCP3</accession>
<keyword evidence="3" id="KW-1185">Reference proteome</keyword>
<dbReference type="Gene3D" id="1.20.1440.30">
    <property type="entry name" value="Biosynthetic Protein domain"/>
    <property type="match status" value="1"/>
</dbReference>
<feature type="region of interest" description="Disordered" evidence="1">
    <location>
        <begin position="24"/>
        <end position="59"/>
    </location>
</feature>
<proteinExistence type="predicted"/>
<protein>
    <submittedName>
        <fullName evidence="2">Erythromycin esterase family protein</fullName>
    </submittedName>
</protein>
<dbReference type="RefSeq" id="WP_157688226.1">
    <property type="nucleotide sequence ID" value="NZ_CP034345.1"/>
</dbReference>
<dbReference type="InterPro" id="IPR007815">
    <property type="entry name" value="Emycin_Estase"/>
</dbReference>
<dbReference type="KEGG" id="hra:EI982_03940"/>
<dbReference type="SUPFAM" id="SSF159501">
    <property type="entry name" value="EreA/ChaN-like"/>
    <property type="match status" value="1"/>
</dbReference>
<dbReference type="PANTHER" id="PTHR31299">
    <property type="entry name" value="ESTERASE, PUTATIVE (AFU_ORTHOLOGUE AFUA_1G05850)-RELATED"/>
    <property type="match status" value="1"/>
</dbReference>
<dbReference type="OrthoDB" id="260438at2157"/>
<dbReference type="InterPro" id="IPR052036">
    <property type="entry name" value="Hydrolase/PRTase-associated"/>
</dbReference>